<keyword evidence="4" id="KW-1185">Reference proteome</keyword>
<dbReference type="RefSeq" id="WP_404632243.1">
    <property type="nucleotide sequence ID" value="NZ_JADIKM010000002.1"/>
</dbReference>
<dbReference type="SFLD" id="SFLDS00019">
    <property type="entry name" value="Glutathione_Transferase_(cytos"/>
    <property type="match status" value="1"/>
</dbReference>
<dbReference type="SUPFAM" id="SSF47616">
    <property type="entry name" value="GST C-terminal domain-like"/>
    <property type="match status" value="1"/>
</dbReference>
<dbReference type="InterPro" id="IPR004045">
    <property type="entry name" value="Glutathione_S-Trfase_N"/>
</dbReference>
<dbReference type="PANTHER" id="PTHR44051:SF8">
    <property type="entry name" value="GLUTATHIONE S-TRANSFERASE GSTA"/>
    <property type="match status" value="1"/>
</dbReference>
<evidence type="ECO:0000259" key="2">
    <source>
        <dbReference type="PROSITE" id="PS50405"/>
    </source>
</evidence>
<dbReference type="CDD" id="cd03188">
    <property type="entry name" value="GST_C_Beta"/>
    <property type="match status" value="1"/>
</dbReference>
<dbReference type="Pfam" id="PF02798">
    <property type="entry name" value="GST_N"/>
    <property type="match status" value="1"/>
</dbReference>
<dbReference type="Gene3D" id="1.20.1050.10">
    <property type="match status" value="1"/>
</dbReference>
<dbReference type="SFLD" id="SFLDG01150">
    <property type="entry name" value="Main.1:_Beta-like"/>
    <property type="match status" value="1"/>
</dbReference>
<feature type="domain" description="GST C-terminal" evidence="2">
    <location>
        <begin position="83"/>
        <end position="205"/>
    </location>
</feature>
<dbReference type="SUPFAM" id="SSF52833">
    <property type="entry name" value="Thioredoxin-like"/>
    <property type="match status" value="1"/>
</dbReference>
<dbReference type="CDD" id="cd03057">
    <property type="entry name" value="GST_N_Beta"/>
    <property type="match status" value="1"/>
</dbReference>
<sequence>MKLYFLPGASSLAAHIVLEWIGAPYETVRMSHDSLKSPAYRARNATGTVPMLEHGDFTLTENVAILGYLAEVQPETGLLGDGSPRGRAEVMRWLGFLNSDVHKAFLPLLRASCFLEEEIPAGVPVYGARRYLRTCLERLDTRLAGRDWLVGRRSVADPYLLVILRWAVGLDMGLYGLDHLMRFARRMEADPGVQAAILAEEGVLA</sequence>
<comment type="caution">
    <text evidence="3">The sequence shown here is derived from an EMBL/GenBank/DDBJ whole genome shotgun (WGS) entry which is preliminary data.</text>
</comment>
<reference evidence="3 4" key="1">
    <citation type="submission" date="2020-10" db="EMBL/GenBank/DDBJ databases">
        <title>Phylogeny of dyella-like bacteria.</title>
        <authorList>
            <person name="Fu J."/>
        </authorList>
    </citation>
    <scope>NUCLEOTIDE SEQUENCE [LARGE SCALE GENOMIC DNA]</scope>
    <source>
        <strain evidence="3 4">Gsoil3046</strain>
    </source>
</reference>
<name>A0ABW8JSJ9_9GAMM</name>
<dbReference type="InterPro" id="IPR040079">
    <property type="entry name" value="Glutathione_S-Trfase"/>
</dbReference>
<dbReference type="InterPro" id="IPR036282">
    <property type="entry name" value="Glutathione-S-Trfase_C_sf"/>
</dbReference>
<dbReference type="InterPro" id="IPR010987">
    <property type="entry name" value="Glutathione-S-Trfase_C-like"/>
</dbReference>
<dbReference type="PROSITE" id="PS50404">
    <property type="entry name" value="GST_NTER"/>
    <property type="match status" value="1"/>
</dbReference>
<protein>
    <submittedName>
        <fullName evidence="3">Glutathione S-transferase N-terminal domain-containing protein</fullName>
    </submittedName>
</protein>
<dbReference type="Gene3D" id="3.40.30.10">
    <property type="entry name" value="Glutaredoxin"/>
    <property type="match status" value="1"/>
</dbReference>
<gene>
    <name evidence="3" type="ORF">ISP17_08950</name>
</gene>
<dbReference type="SFLD" id="SFLDG00358">
    <property type="entry name" value="Main_(cytGST)"/>
    <property type="match status" value="1"/>
</dbReference>
<evidence type="ECO:0000313" key="4">
    <source>
        <dbReference type="Proteomes" id="UP001620460"/>
    </source>
</evidence>
<dbReference type="PANTHER" id="PTHR44051">
    <property type="entry name" value="GLUTATHIONE S-TRANSFERASE-RELATED"/>
    <property type="match status" value="1"/>
</dbReference>
<dbReference type="PROSITE" id="PS50405">
    <property type="entry name" value="GST_CTER"/>
    <property type="match status" value="1"/>
</dbReference>
<dbReference type="Proteomes" id="UP001620460">
    <property type="component" value="Unassembled WGS sequence"/>
</dbReference>
<evidence type="ECO:0000313" key="3">
    <source>
        <dbReference type="EMBL" id="MFK2904092.1"/>
    </source>
</evidence>
<organism evidence="3 4">
    <name type="scientific">Dyella ginsengisoli</name>
    <dbReference type="NCBI Taxonomy" id="363848"/>
    <lineage>
        <taxon>Bacteria</taxon>
        <taxon>Pseudomonadati</taxon>
        <taxon>Pseudomonadota</taxon>
        <taxon>Gammaproteobacteria</taxon>
        <taxon>Lysobacterales</taxon>
        <taxon>Rhodanobacteraceae</taxon>
        <taxon>Dyella</taxon>
    </lineage>
</organism>
<proteinExistence type="predicted"/>
<dbReference type="InterPro" id="IPR036249">
    <property type="entry name" value="Thioredoxin-like_sf"/>
</dbReference>
<evidence type="ECO:0000259" key="1">
    <source>
        <dbReference type="PROSITE" id="PS50404"/>
    </source>
</evidence>
<accession>A0ABW8JSJ9</accession>
<dbReference type="EMBL" id="JADIKM010000002">
    <property type="protein sequence ID" value="MFK2904092.1"/>
    <property type="molecule type" value="Genomic_DNA"/>
</dbReference>
<feature type="domain" description="GST N-terminal" evidence="1">
    <location>
        <begin position="1"/>
        <end position="77"/>
    </location>
</feature>